<proteinExistence type="predicted"/>
<dbReference type="PANTHER" id="PTHR35802:SF1">
    <property type="entry name" value="PROTEASE SYNTHASE AND SPORULATION PROTEIN PAI 2"/>
    <property type="match status" value="1"/>
</dbReference>
<dbReference type="InterPro" id="IPR007396">
    <property type="entry name" value="TR_PAI2-type"/>
</dbReference>
<dbReference type="SUPFAM" id="SSF50475">
    <property type="entry name" value="FMN-binding split barrel"/>
    <property type="match status" value="1"/>
</dbReference>
<accession>A0A5B8UG95</accession>
<dbReference type="AlphaFoldDB" id="A0A5B8UG95"/>
<keyword evidence="2" id="KW-1185">Reference proteome</keyword>
<evidence type="ECO:0000313" key="1">
    <source>
        <dbReference type="EMBL" id="QEC55159.1"/>
    </source>
</evidence>
<evidence type="ECO:0000313" key="2">
    <source>
        <dbReference type="Proteomes" id="UP000321204"/>
    </source>
</evidence>
<dbReference type="EMBL" id="CP042433">
    <property type="protein sequence ID" value="QEC55159.1"/>
    <property type="molecule type" value="Genomic_DNA"/>
</dbReference>
<dbReference type="Gene3D" id="2.30.110.10">
    <property type="entry name" value="Electron Transport, Fmn-binding Protein, Chain A"/>
    <property type="match status" value="1"/>
</dbReference>
<organism evidence="1 2">
    <name type="scientific">Flavisolibacter ginsenosidimutans</name>
    <dbReference type="NCBI Taxonomy" id="661481"/>
    <lineage>
        <taxon>Bacteria</taxon>
        <taxon>Pseudomonadati</taxon>
        <taxon>Bacteroidota</taxon>
        <taxon>Chitinophagia</taxon>
        <taxon>Chitinophagales</taxon>
        <taxon>Chitinophagaceae</taxon>
        <taxon>Flavisolibacter</taxon>
    </lineage>
</organism>
<dbReference type="Proteomes" id="UP000321204">
    <property type="component" value="Chromosome"/>
</dbReference>
<dbReference type="PANTHER" id="PTHR35802">
    <property type="entry name" value="PROTEASE SYNTHASE AND SPORULATION PROTEIN PAI 2"/>
    <property type="match status" value="1"/>
</dbReference>
<gene>
    <name evidence="1" type="ORF">FSB75_04310</name>
</gene>
<dbReference type="RefSeq" id="WP_146783296.1">
    <property type="nucleotide sequence ID" value="NZ_BAABIO010000006.1"/>
</dbReference>
<dbReference type="Pfam" id="PF04299">
    <property type="entry name" value="FMN_bind_2"/>
    <property type="match status" value="1"/>
</dbReference>
<dbReference type="PIRSF" id="PIRSF010372">
    <property type="entry name" value="PaiB"/>
    <property type="match status" value="1"/>
</dbReference>
<name>A0A5B8UG95_9BACT</name>
<dbReference type="KEGG" id="fgg:FSB75_04310"/>
<dbReference type="OrthoDB" id="9794948at2"/>
<protein>
    <submittedName>
        <fullName evidence="1">FMN-binding negative transcriptional regulator</fullName>
    </submittedName>
</protein>
<reference evidence="1 2" key="1">
    <citation type="journal article" date="2015" name="Int. J. Syst. Evol. Microbiol.">
        <title>Flavisolibacter ginsenosidimutans sp. nov., with ginsenoside-converting activity isolated from soil used for cultivating ginseng.</title>
        <authorList>
            <person name="Zhao Y."/>
            <person name="Liu Q."/>
            <person name="Kang M.S."/>
            <person name="Jin F."/>
            <person name="Yu H."/>
            <person name="Im W.T."/>
        </authorList>
    </citation>
    <scope>NUCLEOTIDE SEQUENCE [LARGE SCALE GENOMIC DNA]</scope>
    <source>
        <strain evidence="1 2">Gsoil 636</strain>
    </source>
</reference>
<sequence>MYNLPHYKEKDENVVFEFIQKHPFAFTTGCDENNKPVATQIPVFIEKKDDKLLLTGHMMKNTDHHKAFEKNPAALCVFTGPHTYVSATWYSNPHQASTWNYMSVHAKGTLRFLGEEGLIDVLRKTSLHFENGNTASSTSFDNLSEDYTSRLMKAIVAFEIEVEELDTVFKLSQNRDAESYRNIVQNLERGDEDAAAVASEMKQREATLFSSPNFIAETE</sequence>
<dbReference type="InterPro" id="IPR012349">
    <property type="entry name" value="Split_barrel_FMN-bd"/>
</dbReference>